<gene>
    <name evidence="1" type="ORF">RFI_34784</name>
</gene>
<reference evidence="1 2" key="1">
    <citation type="journal article" date="2013" name="Curr. Biol.">
        <title>The Genome of the Foraminiferan Reticulomyxa filosa.</title>
        <authorList>
            <person name="Glockner G."/>
            <person name="Hulsmann N."/>
            <person name="Schleicher M."/>
            <person name="Noegel A.A."/>
            <person name="Eichinger L."/>
            <person name="Gallinger C."/>
            <person name="Pawlowski J."/>
            <person name="Sierra R."/>
            <person name="Euteneuer U."/>
            <person name="Pillet L."/>
            <person name="Moustafa A."/>
            <person name="Platzer M."/>
            <person name="Groth M."/>
            <person name="Szafranski K."/>
            <person name="Schliwa M."/>
        </authorList>
    </citation>
    <scope>NUCLEOTIDE SEQUENCE [LARGE SCALE GENOMIC DNA]</scope>
</reference>
<proteinExistence type="predicted"/>
<name>X6LLY1_RETFI</name>
<feature type="non-terminal residue" evidence="1">
    <location>
        <position position="193"/>
    </location>
</feature>
<dbReference type="EMBL" id="ASPP01035284">
    <property type="protein sequence ID" value="ETO02634.1"/>
    <property type="molecule type" value="Genomic_DNA"/>
</dbReference>
<dbReference type="Proteomes" id="UP000023152">
    <property type="component" value="Unassembled WGS sequence"/>
</dbReference>
<protein>
    <submittedName>
        <fullName evidence="1">Uncharacterized protein</fullName>
    </submittedName>
</protein>
<evidence type="ECO:0000313" key="1">
    <source>
        <dbReference type="EMBL" id="ETO02634.1"/>
    </source>
</evidence>
<dbReference type="AlphaFoldDB" id="X6LLY1"/>
<organism evidence="1 2">
    <name type="scientific">Reticulomyxa filosa</name>
    <dbReference type="NCBI Taxonomy" id="46433"/>
    <lineage>
        <taxon>Eukaryota</taxon>
        <taxon>Sar</taxon>
        <taxon>Rhizaria</taxon>
        <taxon>Retaria</taxon>
        <taxon>Foraminifera</taxon>
        <taxon>Monothalamids</taxon>
        <taxon>Reticulomyxidae</taxon>
        <taxon>Reticulomyxa</taxon>
    </lineage>
</organism>
<comment type="caution">
    <text evidence="1">The sequence shown here is derived from an EMBL/GenBank/DDBJ whole genome shotgun (WGS) entry which is preliminary data.</text>
</comment>
<feature type="non-terminal residue" evidence="1">
    <location>
        <position position="1"/>
    </location>
</feature>
<accession>X6LLY1</accession>
<keyword evidence="2" id="KW-1185">Reference proteome</keyword>
<evidence type="ECO:0000313" key="2">
    <source>
        <dbReference type="Proteomes" id="UP000023152"/>
    </source>
</evidence>
<sequence length="193" mass="22186">SSNQNEENKEEKKKEEVDLKNVQKMDKKTKRLYYCANLPTLVITPVNGRCLTTGSDLLNFLGGNRVQLAKKIQAHSISMNWRTVFVHFPVGTQPQELESIMEYFNKNIPKDGDEIITKCTIFQKTYVEQVKKKRQEEVKNPDINRTVLTKNVESHETITSIQQVLKNYGYNAVKVEHFKGLPVLKLTLSSGEE</sequence>